<evidence type="ECO:0000313" key="8">
    <source>
        <dbReference type="Proteomes" id="UP001652740"/>
    </source>
</evidence>
<keyword evidence="2" id="KW-0678">Repressor</keyword>
<dbReference type="InterPro" id="IPR037496">
    <property type="entry name" value="BEND6-like"/>
</dbReference>
<feature type="domain" description="BEN" evidence="7">
    <location>
        <begin position="343"/>
        <end position="439"/>
    </location>
</feature>
<feature type="compositionally biased region" description="Low complexity" evidence="6">
    <location>
        <begin position="165"/>
        <end position="179"/>
    </location>
</feature>
<protein>
    <submittedName>
        <fullName evidence="9">Uncharacterized protein LOC116412900</fullName>
    </submittedName>
</protein>
<dbReference type="Gene3D" id="1.10.10.2590">
    <property type="entry name" value="BEN domain"/>
    <property type="match status" value="1"/>
</dbReference>
<dbReference type="GO" id="GO:0045746">
    <property type="term" value="P:negative regulation of Notch signaling pathway"/>
    <property type="evidence" value="ECO:0007669"/>
    <property type="project" value="InterPro"/>
</dbReference>
<dbReference type="AlphaFoldDB" id="A0A6J3C188"/>
<dbReference type="KEGG" id="gmw:116412900"/>
<keyword evidence="4" id="KW-0804">Transcription</keyword>
<dbReference type="GO" id="GO:0005634">
    <property type="term" value="C:nucleus"/>
    <property type="evidence" value="ECO:0007669"/>
    <property type="project" value="UniProtKB-SubCell"/>
</dbReference>
<evidence type="ECO:0000256" key="3">
    <source>
        <dbReference type="ARBA" id="ARBA00023015"/>
    </source>
</evidence>
<keyword evidence="3" id="KW-0805">Transcription regulation</keyword>
<name>A0A6J3C188_GALME</name>
<evidence type="ECO:0000256" key="2">
    <source>
        <dbReference type="ARBA" id="ARBA00022491"/>
    </source>
</evidence>
<evidence type="ECO:0000256" key="4">
    <source>
        <dbReference type="ARBA" id="ARBA00023163"/>
    </source>
</evidence>
<keyword evidence="5" id="KW-0539">Nucleus</keyword>
<dbReference type="GO" id="GO:0003677">
    <property type="term" value="F:DNA binding"/>
    <property type="evidence" value="ECO:0007669"/>
    <property type="project" value="InterPro"/>
</dbReference>
<gene>
    <name evidence="9" type="primary">LOC116412900</name>
</gene>
<feature type="compositionally biased region" description="Polar residues" evidence="6">
    <location>
        <begin position="144"/>
        <end position="163"/>
    </location>
</feature>
<evidence type="ECO:0000259" key="7">
    <source>
        <dbReference type="PROSITE" id="PS51457"/>
    </source>
</evidence>
<dbReference type="InterPro" id="IPR018379">
    <property type="entry name" value="BEN_domain"/>
</dbReference>
<feature type="region of interest" description="Disordered" evidence="6">
    <location>
        <begin position="115"/>
        <end position="190"/>
    </location>
</feature>
<evidence type="ECO:0000256" key="1">
    <source>
        <dbReference type="ARBA" id="ARBA00004123"/>
    </source>
</evidence>
<dbReference type="SMART" id="SM01025">
    <property type="entry name" value="BEN"/>
    <property type="match status" value="1"/>
</dbReference>
<keyword evidence="8" id="KW-1185">Reference proteome</keyword>
<organism evidence="8 9">
    <name type="scientific">Galleria mellonella</name>
    <name type="common">Greater wax moth</name>
    <dbReference type="NCBI Taxonomy" id="7137"/>
    <lineage>
        <taxon>Eukaryota</taxon>
        <taxon>Metazoa</taxon>
        <taxon>Ecdysozoa</taxon>
        <taxon>Arthropoda</taxon>
        <taxon>Hexapoda</taxon>
        <taxon>Insecta</taxon>
        <taxon>Pterygota</taxon>
        <taxon>Neoptera</taxon>
        <taxon>Endopterygota</taxon>
        <taxon>Lepidoptera</taxon>
        <taxon>Glossata</taxon>
        <taxon>Ditrysia</taxon>
        <taxon>Pyraloidea</taxon>
        <taxon>Pyralidae</taxon>
        <taxon>Galleriinae</taxon>
        <taxon>Galleria</taxon>
    </lineage>
</organism>
<sequence>MDRLWILVEWVDGNNVFPDYGVVNVDPLTYNDYDLTPGRVILIRARHETTARTGKILTISESKYNIKAHKRLLQKQDSQVKSVLSMCMQTIKGIKSDSMYLPGIEMSSSLSSLPGAPQIVAVDNDSTSSDSDSEPPRRLYSKRSLGSQSVHKLIDQSGSSRRNSIAHSSTTTISMHSSTPLSMLKPEVSNKKKVTKADIATQTENQDSEIDLLENNLRKLYSLFLSVIGRLEIQKAAETVIMDRTIMRDLKKHISSEAIARNVNNMSLDEILDELKTAMSERDLIARRLQDELEATPAKRICDAQSNGIPVTPPLQEHIYCAQTMNNDIDTRNSSSDEMVSIGSGYATIPARFLNEIDWNSYTTATRQLLKSVFSRKVLATHSLTGKRSPAFADKPAKKRLDPKLVDDIVKTVSLRCGVPERLVRNSITVKCTDEAKLYRNRQFYRHALRESRQNNENISPETSISSVESLAIH</sequence>
<dbReference type="PANTHER" id="PTHR35346:SF1">
    <property type="entry name" value="BEN DOMAIN-CONTAINING PROTEIN 6"/>
    <property type="match status" value="1"/>
</dbReference>
<dbReference type="RefSeq" id="XP_031764684.2">
    <property type="nucleotide sequence ID" value="XM_031908824.2"/>
</dbReference>
<comment type="subcellular location">
    <subcellularLocation>
        <location evidence="1">Nucleus</location>
    </subcellularLocation>
</comment>
<accession>A0A6J3C188</accession>
<feature type="region of interest" description="Disordered" evidence="6">
    <location>
        <begin position="453"/>
        <end position="474"/>
    </location>
</feature>
<dbReference type="GO" id="GO:0045666">
    <property type="term" value="P:positive regulation of neuron differentiation"/>
    <property type="evidence" value="ECO:0007669"/>
    <property type="project" value="InterPro"/>
</dbReference>
<proteinExistence type="predicted"/>
<reference evidence="9" key="1">
    <citation type="submission" date="2025-08" db="UniProtKB">
        <authorList>
            <consortium name="RefSeq"/>
        </authorList>
    </citation>
    <scope>IDENTIFICATION</scope>
    <source>
        <tissue evidence="9">Whole larvae</tissue>
    </source>
</reference>
<dbReference type="GO" id="GO:0003714">
    <property type="term" value="F:transcription corepressor activity"/>
    <property type="evidence" value="ECO:0007669"/>
    <property type="project" value="InterPro"/>
</dbReference>
<dbReference type="Pfam" id="PF10523">
    <property type="entry name" value="BEN"/>
    <property type="match status" value="1"/>
</dbReference>
<dbReference type="PROSITE" id="PS51457">
    <property type="entry name" value="BEN"/>
    <property type="match status" value="1"/>
</dbReference>
<evidence type="ECO:0000313" key="9">
    <source>
        <dbReference type="RefSeq" id="XP_031764684.2"/>
    </source>
</evidence>
<evidence type="ECO:0000256" key="5">
    <source>
        <dbReference type="ARBA" id="ARBA00023242"/>
    </source>
</evidence>
<dbReference type="InParanoid" id="A0A6J3C188"/>
<evidence type="ECO:0000256" key="6">
    <source>
        <dbReference type="SAM" id="MobiDB-lite"/>
    </source>
</evidence>
<dbReference type="PANTHER" id="PTHR35346">
    <property type="entry name" value="BEN DOMAIN-CONTAINING PROTEIN 6"/>
    <property type="match status" value="1"/>
</dbReference>
<feature type="compositionally biased region" description="Polar residues" evidence="6">
    <location>
        <begin position="455"/>
        <end position="474"/>
    </location>
</feature>
<dbReference type="GeneID" id="116412900"/>
<dbReference type="Proteomes" id="UP001652740">
    <property type="component" value="Unplaced"/>
</dbReference>